<reference evidence="3" key="1">
    <citation type="journal article" date="2019" name="Int. J. Syst. Evol. Microbiol.">
        <title>The Global Catalogue of Microorganisms (GCM) 10K type strain sequencing project: providing services to taxonomists for standard genome sequencing and annotation.</title>
        <authorList>
            <consortium name="The Broad Institute Genomics Platform"/>
            <consortium name="The Broad Institute Genome Sequencing Center for Infectious Disease"/>
            <person name="Wu L."/>
            <person name="Ma J."/>
        </authorList>
    </citation>
    <scope>NUCLEOTIDE SEQUENCE [LARGE SCALE GENOMIC DNA]</scope>
    <source>
        <strain evidence="3">JCM 17017</strain>
    </source>
</reference>
<feature type="compositionally biased region" description="Acidic residues" evidence="1">
    <location>
        <begin position="122"/>
        <end position="134"/>
    </location>
</feature>
<feature type="compositionally biased region" description="Basic and acidic residues" evidence="1">
    <location>
        <begin position="245"/>
        <end position="263"/>
    </location>
</feature>
<evidence type="ECO:0000256" key="1">
    <source>
        <dbReference type="SAM" id="MobiDB-lite"/>
    </source>
</evidence>
<evidence type="ECO:0000313" key="2">
    <source>
        <dbReference type="EMBL" id="GAA3847005.1"/>
    </source>
</evidence>
<proteinExistence type="predicted"/>
<feature type="compositionally biased region" description="Basic and acidic residues" evidence="1">
    <location>
        <begin position="104"/>
        <end position="121"/>
    </location>
</feature>
<gene>
    <name evidence="2" type="ORF">GCM10022380_76340</name>
</gene>
<feature type="region of interest" description="Disordered" evidence="1">
    <location>
        <begin position="1"/>
        <end position="275"/>
    </location>
</feature>
<accession>A0ABP7JL06</accession>
<comment type="caution">
    <text evidence="2">The sequence shown here is derived from an EMBL/GenBank/DDBJ whole genome shotgun (WGS) entry which is preliminary data.</text>
</comment>
<dbReference type="Proteomes" id="UP001501624">
    <property type="component" value="Unassembled WGS sequence"/>
</dbReference>
<evidence type="ECO:0000313" key="3">
    <source>
        <dbReference type="Proteomes" id="UP001501624"/>
    </source>
</evidence>
<dbReference type="EMBL" id="BAABCM010000016">
    <property type="protein sequence ID" value="GAA3847005.1"/>
    <property type="molecule type" value="Genomic_DNA"/>
</dbReference>
<name>A0ABP7JL06_9PSEU</name>
<feature type="compositionally biased region" description="Basic and acidic residues" evidence="1">
    <location>
        <begin position="1"/>
        <end position="13"/>
    </location>
</feature>
<keyword evidence="3" id="KW-1185">Reference proteome</keyword>
<organism evidence="2 3">
    <name type="scientific">Amycolatopsis tucumanensis</name>
    <dbReference type="NCBI Taxonomy" id="401106"/>
    <lineage>
        <taxon>Bacteria</taxon>
        <taxon>Bacillati</taxon>
        <taxon>Actinomycetota</taxon>
        <taxon>Actinomycetes</taxon>
        <taxon>Pseudonocardiales</taxon>
        <taxon>Pseudonocardiaceae</taxon>
        <taxon>Amycolatopsis</taxon>
    </lineage>
</organism>
<feature type="compositionally biased region" description="Basic and acidic residues" evidence="1">
    <location>
        <begin position="19"/>
        <end position="44"/>
    </location>
</feature>
<sequence>MVAPDREHRDAGDRGGPARGEDRQVEFGRLAEDGHAERGRDHRVGGGLAPDDDVRRPAGVGVLDEPGGGGEREDRGEQGEPGQAVGVQDVPDEHGDQAVARPGGDGEGRAAGDALGERGDGDEGDDEDADELTGVDDGVRRDRGGLRVARGQGDEDRDGQGDGGDCGAGDVIAGSVEDGQDGQRQHDDRGHDGDGGEREGERLQDGAGGEHQDAEAPGRVAQEGRRARAARRGDTAVLQPGPQRGGDRPEDRAGHAEEDHRGTADLAIRHLPSLR</sequence>
<feature type="compositionally biased region" description="Basic and acidic residues" evidence="1">
    <location>
        <begin position="181"/>
        <end position="234"/>
    </location>
</feature>
<protein>
    <submittedName>
        <fullName evidence="2">Uncharacterized protein</fullName>
    </submittedName>
</protein>